<feature type="signal peptide" evidence="1">
    <location>
        <begin position="1"/>
        <end position="22"/>
    </location>
</feature>
<dbReference type="Proteomes" id="UP000799439">
    <property type="component" value="Unassembled WGS sequence"/>
</dbReference>
<evidence type="ECO:0000313" key="2">
    <source>
        <dbReference type="EMBL" id="KAF2157125.1"/>
    </source>
</evidence>
<reference evidence="2" key="1">
    <citation type="journal article" date="2020" name="Stud. Mycol.">
        <title>101 Dothideomycetes genomes: a test case for predicting lifestyles and emergence of pathogens.</title>
        <authorList>
            <person name="Haridas S."/>
            <person name="Albert R."/>
            <person name="Binder M."/>
            <person name="Bloem J."/>
            <person name="Labutti K."/>
            <person name="Salamov A."/>
            <person name="Andreopoulos B."/>
            <person name="Baker S."/>
            <person name="Barry K."/>
            <person name="Bills G."/>
            <person name="Bluhm B."/>
            <person name="Cannon C."/>
            <person name="Castanera R."/>
            <person name="Culley D."/>
            <person name="Daum C."/>
            <person name="Ezra D."/>
            <person name="Gonzalez J."/>
            <person name="Henrissat B."/>
            <person name="Kuo A."/>
            <person name="Liang C."/>
            <person name="Lipzen A."/>
            <person name="Lutzoni F."/>
            <person name="Magnuson J."/>
            <person name="Mondo S."/>
            <person name="Nolan M."/>
            <person name="Ohm R."/>
            <person name="Pangilinan J."/>
            <person name="Park H.-J."/>
            <person name="Ramirez L."/>
            <person name="Alfaro M."/>
            <person name="Sun H."/>
            <person name="Tritt A."/>
            <person name="Yoshinaga Y."/>
            <person name="Zwiers L.-H."/>
            <person name="Turgeon B."/>
            <person name="Goodwin S."/>
            <person name="Spatafora J."/>
            <person name="Crous P."/>
            <person name="Grigoriev I."/>
        </authorList>
    </citation>
    <scope>NUCLEOTIDE SEQUENCE</scope>
    <source>
        <strain evidence="2">CBS 260.36</strain>
    </source>
</reference>
<feature type="chain" id="PRO_5040288694" description="Antifungal protein" evidence="1">
    <location>
        <begin position="23"/>
        <end position="78"/>
    </location>
</feature>
<accession>A0A9P4MJG7</accession>
<evidence type="ECO:0008006" key="4">
    <source>
        <dbReference type="Google" id="ProtNLM"/>
    </source>
</evidence>
<evidence type="ECO:0000313" key="3">
    <source>
        <dbReference type="Proteomes" id="UP000799439"/>
    </source>
</evidence>
<evidence type="ECO:0000256" key="1">
    <source>
        <dbReference type="SAM" id="SignalP"/>
    </source>
</evidence>
<keyword evidence="1" id="KW-0732">Signal</keyword>
<gene>
    <name evidence="2" type="ORF">K461DRAFT_273259</name>
</gene>
<comment type="caution">
    <text evidence="2">The sequence shown here is derived from an EMBL/GenBank/DDBJ whole genome shotgun (WGS) entry which is preliminary data.</text>
</comment>
<keyword evidence="3" id="KW-1185">Reference proteome</keyword>
<name>A0A9P4MJG7_9PEZI</name>
<protein>
    <recommendedName>
        <fullName evidence="4">Antifungal protein</fullName>
    </recommendedName>
</protein>
<dbReference type="AlphaFoldDB" id="A0A9P4MJG7"/>
<proteinExistence type="predicted"/>
<organism evidence="2 3">
    <name type="scientific">Myriangium duriaei CBS 260.36</name>
    <dbReference type="NCBI Taxonomy" id="1168546"/>
    <lineage>
        <taxon>Eukaryota</taxon>
        <taxon>Fungi</taxon>
        <taxon>Dikarya</taxon>
        <taxon>Ascomycota</taxon>
        <taxon>Pezizomycotina</taxon>
        <taxon>Dothideomycetes</taxon>
        <taxon>Dothideomycetidae</taxon>
        <taxon>Myriangiales</taxon>
        <taxon>Myriangiaceae</taxon>
        <taxon>Myriangium</taxon>
    </lineage>
</organism>
<dbReference type="EMBL" id="ML996081">
    <property type="protein sequence ID" value="KAF2157125.1"/>
    <property type="molecule type" value="Genomic_DNA"/>
</dbReference>
<sequence>MLPKFTVVYAILLAVLASTTLAAPANTVPRDLAIDNTQGIAKDPVAACKDHKAKDSCKFISEGKLRSGHCNDKLVCSQ</sequence>